<comment type="function">
    <text evidence="31">Lipid phosphatase which dephosphorylates phosphatidylglycerophosphate (PGP) to phosphatidylglycerol (PG). PGP is an essential intermediate in the biosynthetic pathway of cardiolipin, a mitochondrial-specific phospholipid regulating the membrane integrity and activities of the organelle. Has also been shown to display phosphatase activity toward phosphoprotein substrates, specifically mediates dephosphorylation of mitochondrial proteins, thereby playing an essential role in ATP production. Has probably a preference for proteins phosphorylated on Ser and/or Thr residues compared to proteins phosphorylated on Tyr residues. Probably involved in regulation of insulin secretion in pancreatic beta cells. May prevent intrinsic apoptosis, probably by regulating mitochondrial membrane integrity.</text>
</comment>
<dbReference type="InterPro" id="IPR003595">
    <property type="entry name" value="Tyr_Pase_cat"/>
</dbReference>
<dbReference type="Pfam" id="PF00329">
    <property type="entry name" value="Complex1_30kDa"/>
    <property type="match status" value="1"/>
</dbReference>
<comment type="similarity">
    <text evidence="4">Belongs to the complex I 30 kDa subunit family.</text>
</comment>
<dbReference type="SMART" id="SM00404">
    <property type="entry name" value="PTPc_motif"/>
    <property type="match status" value="1"/>
</dbReference>
<dbReference type="PROSITE" id="PS50056">
    <property type="entry name" value="TYR_PHOSPHATASE_2"/>
    <property type="match status" value="1"/>
</dbReference>
<evidence type="ECO:0000256" key="1">
    <source>
        <dbReference type="ARBA" id="ARBA00004173"/>
    </source>
</evidence>
<evidence type="ECO:0000256" key="29">
    <source>
        <dbReference type="ARBA" id="ARBA00052632"/>
    </source>
</evidence>
<evidence type="ECO:0000256" key="27">
    <source>
        <dbReference type="ARBA" id="ARBA00051818"/>
    </source>
</evidence>
<dbReference type="Gene3D" id="3.90.190.10">
    <property type="entry name" value="Protein tyrosine phosphatase superfamily"/>
    <property type="match status" value="1"/>
</dbReference>
<feature type="domain" description="Tyrosine-protein phosphatase" evidence="36">
    <location>
        <begin position="318"/>
        <end position="469"/>
    </location>
</feature>
<keyword evidence="13" id="KW-0443">Lipid metabolism</keyword>
<dbReference type="InterPro" id="IPR016130">
    <property type="entry name" value="Tyr_Pase_AS"/>
</dbReference>
<comment type="catalytic activity">
    <reaction evidence="30">
        <text>1,2-dioctanoyl-sn-glycero-3-phospho-(1D-myo-inositol-5-phosphate) + H2O = 1,2-dioctanoyl-sn-glycero-3-phospho-(1D-myo-inositol) + phosphate</text>
        <dbReference type="Rhea" id="RHEA:42308"/>
        <dbReference type="ChEBI" id="CHEBI:15377"/>
        <dbReference type="ChEBI" id="CHEBI:43474"/>
        <dbReference type="ChEBI" id="CHEBI:65221"/>
        <dbReference type="ChEBI" id="CHEBI:78911"/>
    </reaction>
    <physiologicalReaction direction="left-to-right" evidence="30">
        <dbReference type="Rhea" id="RHEA:42309"/>
    </physiologicalReaction>
</comment>
<keyword evidence="15" id="KW-0594">Phospholipid biosynthesis</keyword>
<dbReference type="InterPro" id="IPR044596">
    <property type="entry name" value="PTPMT1-like"/>
</dbReference>
<evidence type="ECO:0000256" key="21">
    <source>
        <dbReference type="ARBA" id="ARBA00033303"/>
    </source>
</evidence>
<evidence type="ECO:0000256" key="20">
    <source>
        <dbReference type="ARBA" id="ARBA00031525"/>
    </source>
</evidence>
<keyword evidence="11" id="KW-0520">NAD</keyword>
<dbReference type="FunFam" id="3.90.190.10:FF:000060">
    <property type="entry name" value="Phosphatidylglycerophosphatase and protein-tyrosine phosphatase 1"/>
    <property type="match status" value="1"/>
</dbReference>
<dbReference type="InterPro" id="IPR020422">
    <property type="entry name" value="TYR_PHOSPHATASE_DUAL_dom"/>
</dbReference>
<dbReference type="FunFam" id="3.30.460.80:FF:000002">
    <property type="entry name" value="NADH dehydrogenase iron-sulfur protein 3, mitochondrial"/>
    <property type="match status" value="1"/>
</dbReference>
<evidence type="ECO:0000256" key="12">
    <source>
        <dbReference type="ARBA" id="ARBA00023075"/>
    </source>
</evidence>
<comment type="catalytic activity">
    <reaction evidence="24">
        <text>O-phospho-L-threonyl-[protein] + H2O = L-threonyl-[protein] + phosphate</text>
        <dbReference type="Rhea" id="RHEA:47004"/>
        <dbReference type="Rhea" id="RHEA-COMP:11060"/>
        <dbReference type="Rhea" id="RHEA-COMP:11605"/>
        <dbReference type="ChEBI" id="CHEBI:15377"/>
        <dbReference type="ChEBI" id="CHEBI:30013"/>
        <dbReference type="ChEBI" id="CHEBI:43474"/>
        <dbReference type="ChEBI" id="CHEBI:61977"/>
        <dbReference type="EC" id="3.1.3.16"/>
    </reaction>
    <physiologicalReaction direction="left-to-right" evidence="24">
        <dbReference type="Rhea" id="RHEA:47005"/>
    </physiologicalReaction>
</comment>
<dbReference type="InterPro" id="IPR037232">
    <property type="entry name" value="NADH_quin_OxRdtase_su_C/D-like"/>
</dbReference>
<evidence type="ECO:0000256" key="6">
    <source>
        <dbReference type="ARBA" id="ARBA00022448"/>
    </source>
</evidence>
<feature type="region of interest" description="Disordered" evidence="35">
    <location>
        <begin position="184"/>
        <end position="227"/>
    </location>
</feature>
<feature type="domain" description="Tyrosine specific protein phosphatases" evidence="37">
    <location>
        <begin position="390"/>
        <end position="458"/>
    </location>
</feature>
<comment type="subcellular location">
    <subcellularLocation>
        <location evidence="2">Membrane</location>
    </subcellularLocation>
    <subcellularLocation>
        <location evidence="1">Mitochondrion</location>
    </subcellularLocation>
</comment>
<evidence type="ECO:0000256" key="33">
    <source>
        <dbReference type="ARBA" id="ARBA00069309"/>
    </source>
</evidence>
<evidence type="ECO:0000256" key="18">
    <source>
        <dbReference type="ARBA" id="ARBA00024224"/>
    </source>
</evidence>
<dbReference type="EMBL" id="JBBPFD010000019">
    <property type="protein sequence ID" value="KAK7885882.1"/>
    <property type="molecule type" value="Genomic_DNA"/>
</dbReference>
<gene>
    <name evidence="38" type="ORF">WMY93_025503</name>
</gene>
<evidence type="ECO:0000256" key="7">
    <source>
        <dbReference type="ARBA" id="ARBA00022516"/>
    </source>
</evidence>
<evidence type="ECO:0000256" key="8">
    <source>
        <dbReference type="ARBA" id="ARBA00022801"/>
    </source>
</evidence>
<evidence type="ECO:0000256" key="17">
    <source>
        <dbReference type="ARBA" id="ARBA00024192"/>
    </source>
</evidence>
<dbReference type="Gene3D" id="3.30.460.80">
    <property type="entry name" value="NADH:ubiquinone oxidoreductase, 30kDa subunit"/>
    <property type="match status" value="1"/>
</dbReference>
<protein>
    <recommendedName>
        <fullName evidence="5">NADH dehydrogenase [ubiquinone] iron-sulfur protein 3, mitochondrial</fullName>
        <ecNumber evidence="18">3.1.3.27</ecNumber>
    </recommendedName>
    <alternativeName>
        <fullName evidence="21">Complex I-30kD</fullName>
    </alternativeName>
    <alternativeName>
        <fullName evidence="20">NADH-ubiquinone oxidoreductase 30 kDa subunit</fullName>
    </alternativeName>
    <alternativeName>
        <fullName evidence="33">Phosphatidylglycerophosphatase and protein-tyrosine phosphatase 1</fullName>
    </alternativeName>
    <alternativeName>
        <fullName evidence="34">Protein-tyrosine phosphatase mitochondrial 1</fullName>
    </alternativeName>
</protein>
<sequence length="480" mass="54504">MAATLLRCLRGGLSRSLAGVRQAPCVAQAQQRNQSSENRPTVRPADSVVHNQLAAFGEYVAEILPKYIQQVQVTCYNELELMIHPDGVIPVLTFLRDHTNAQFRNMIDLTAVDIPSRANRFEIVYNFLSLRFNSRIRVKTYTDELTPVRYDDELKRVVAEPVELAQEFRKFDLNTPWEVFPAHRDKTTPALPKGEEPNLPQCDVSSCPHEGARHSSDRERKNKHGRDRVLTFDAQRENSRITLSCTAERRHRSHGPRAALHVSIPLQAHSAPANSAASARFSCALIQSGSMAWLSARLLFYPTLAYNLLMERWSSRRWFDRVDSNLILGALPFRSMTKQLVEEEHVGGVITMNEEYETRLLCNSAEEWQQAGVEQLRLSTVDLLGVPSLEHLQRGAEFALRHRDQGHTVYVHCKAGRCRSATMAAAILIRVYCVSPEEACEQLRALRPHVILRSNQISLLHDFYRQVCASEETGDEKTRS</sequence>
<evidence type="ECO:0000256" key="19">
    <source>
        <dbReference type="ARBA" id="ARBA00024313"/>
    </source>
</evidence>
<dbReference type="PROSITE" id="PS50054">
    <property type="entry name" value="TYR_PHOSPHATASE_DUAL"/>
    <property type="match status" value="1"/>
</dbReference>
<evidence type="ECO:0000256" key="5">
    <source>
        <dbReference type="ARBA" id="ARBA00020084"/>
    </source>
</evidence>
<evidence type="ECO:0000256" key="35">
    <source>
        <dbReference type="SAM" id="MobiDB-lite"/>
    </source>
</evidence>
<evidence type="ECO:0000256" key="30">
    <source>
        <dbReference type="ARBA" id="ARBA00052780"/>
    </source>
</evidence>
<keyword evidence="6" id="KW-0813">Transport</keyword>
<evidence type="ECO:0000256" key="9">
    <source>
        <dbReference type="ARBA" id="ARBA00022912"/>
    </source>
</evidence>
<keyword evidence="16" id="KW-1208">Phospholipid metabolism</keyword>
<evidence type="ECO:0000256" key="22">
    <source>
        <dbReference type="ARBA" id="ARBA00047132"/>
    </source>
</evidence>
<organism evidence="38 39">
    <name type="scientific">Mugilogobius chulae</name>
    <name type="common">yellowstripe goby</name>
    <dbReference type="NCBI Taxonomy" id="88201"/>
    <lineage>
        <taxon>Eukaryota</taxon>
        <taxon>Metazoa</taxon>
        <taxon>Chordata</taxon>
        <taxon>Craniata</taxon>
        <taxon>Vertebrata</taxon>
        <taxon>Euteleostomi</taxon>
        <taxon>Actinopterygii</taxon>
        <taxon>Neopterygii</taxon>
        <taxon>Teleostei</taxon>
        <taxon>Neoteleostei</taxon>
        <taxon>Acanthomorphata</taxon>
        <taxon>Gobiaria</taxon>
        <taxon>Gobiiformes</taxon>
        <taxon>Gobioidei</taxon>
        <taxon>Gobiidae</taxon>
        <taxon>Gobionellinae</taxon>
        <taxon>Mugilogobius</taxon>
    </lineage>
</organism>
<evidence type="ECO:0000256" key="31">
    <source>
        <dbReference type="ARBA" id="ARBA00055472"/>
    </source>
</evidence>
<dbReference type="GO" id="GO:0008654">
    <property type="term" value="P:phospholipid biosynthetic process"/>
    <property type="evidence" value="ECO:0007669"/>
    <property type="project" value="UniProtKB-KW"/>
</dbReference>
<dbReference type="InterPro" id="IPR000387">
    <property type="entry name" value="Tyr_Pase_dom"/>
</dbReference>
<comment type="catalytic activity">
    <reaction evidence="29">
        <text>1,2-di-(9Z-octadecenoyl)-sn-glycero-3-phospho-(1'-sn-glycerol-3'-phosphate) + H2O = 1,2-di-(9Z-octadecenoyl)-sn-glycero-3-phospho-(1'-sn-glycerol) + phosphate</text>
        <dbReference type="Rhea" id="RHEA:42304"/>
        <dbReference type="ChEBI" id="CHEBI:15377"/>
        <dbReference type="ChEBI" id="CHEBI:43474"/>
        <dbReference type="ChEBI" id="CHEBI:75163"/>
        <dbReference type="ChEBI" id="CHEBI:78907"/>
    </reaction>
    <physiologicalReaction direction="left-to-right" evidence="29">
        <dbReference type="Rhea" id="RHEA:42305"/>
    </physiologicalReaction>
</comment>
<evidence type="ECO:0000313" key="38">
    <source>
        <dbReference type="EMBL" id="KAK7885882.1"/>
    </source>
</evidence>
<comment type="catalytic activity">
    <reaction evidence="26">
        <text>a 1,2-diacyl-sn-glycero-3-phospho-(1'-sn-glycero-3'-phosphate) + H2O = a 1,2-diacyl-sn-glycero-3-phospho-(1'-sn-glycerol) + phosphate</text>
        <dbReference type="Rhea" id="RHEA:33751"/>
        <dbReference type="ChEBI" id="CHEBI:15377"/>
        <dbReference type="ChEBI" id="CHEBI:43474"/>
        <dbReference type="ChEBI" id="CHEBI:60110"/>
        <dbReference type="ChEBI" id="CHEBI:64716"/>
        <dbReference type="EC" id="3.1.3.27"/>
    </reaction>
    <physiologicalReaction direction="left-to-right" evidence="26">
        <dbReference type="Rhea" id="RHEA:33752"/>
    </physiologicalReaction>
</comment>
<dbReference type="PANTHER" id="PTHR46712:SF1">
    <property type="entry name" value="PHOSPHATIDYLGLYCEROPHOSPHATASE AND PROTEIN-TYROSINE PHOSPHATASE 1"/>
    <property type="match status" value="1"/>
</dbReference>
<comment type="pathway">
    <text evidence="3">Lipid metabolism.</text>
</comment>
<evidence type="ECO:0000256" key="25">
    <source>
        <dbReference type="ARBA" id="ARBA00049551"/>
    </source>
</evidence>
<evidence type="ECO:0000256" key="24">
    <source>
        <dbReference type="ARBA" id="ARBA00048832"/>
    </source>
</evidence>
<keyword evidence="12" id="KW-0830">Ubiquinone</keyword>
<evidence type="ECO:0000256" key="11">
    <source>
        <dbReference type="ARBA" id="ARBA00023027"/>
    </source>
</evidence>
<evidence type="ECO:0000256" key="2">
    <source>
        <dbReference type="ARBA" id="ARBA00004370"/>
    </source>
</evidence>
<dbReference type="GO" id="GO:0004722">
    <property type="term" value="F:protein serine/threonine phosphatase activity"/>
    <property type="evidence" value="ECO:0007669"/>
    <property type="project" value="UniProtKB-EC"/>
</dbReference>
<dbReference type="PANTHER" id="PTHR46712">
    <property type="entry name" value="PHOSPHATIDYLGLYCEROPHOSPHATASE AND PROTEIN-TYROSINE PHOSPHATASE 1"/>
    <property type="match status" value="1"/>
</dbReference>
<dbReference type="GO" id="GO:0004439">
    <property type="term" value="F:phosphatidylinositol-4,5-bisphosphate 5-phosphatase activity"/>
    <property type="evidence" value="ECO:0007669"/>
    <property type="project" value="TreeGrafter"/>
</dbReference>
<evidence type="ECO:0000256" key="16">
    <source>
        <dbReference type="ARBA" id="ARBA00023264"/>
    </source>
</evidence>
<evidence type="ECO:0000256" key="14">
    <source>
        <dbReference type="ARBA" id="ARBA00023136"/>
    </source>
</evidence>
<keyword evidence="10" id="KW-1278">Translocase</keyword>
<dbReference type="GO" id="GO:0016020">
    <property type="term" value="C:membrane"/>
    <property type="evidence" value="ECO:0007669"/>
    <property type="project" value="UniProtKB-SubCell"/>
</dbReference>
<keyword evidence="14" id="KW-0472">Membrane</keyword>
<keyword evidence="8" id="KW-0378">Hydrolase</keyword>
<dbReference type="SMART" id="SM00195">
    <property type="entry name" value="DSPc"/>
    <property type="match status" value="1"/>
</dbReference>
<reference evidence="39" key="1">
    <citation type="submission" date="2024-04" db="EMBL/GenBank/DDBJ databases">
        <title>Salinicola lusitanus LLJ914,a marine bacterium isolated from the Okinawa Trough.</title>
        <authorList>
            <person name="Li J."/>
        </authorList>
    </citation>
    <scope>NUCLEOTIDE SEQUENCE [LARGE SCALE GENOMIC DNA]</scope>
</reference>
<evidence type="ECO:0000256" key="3">
    <source>
        <dbReference type="ARBA" id="ARBA00005189"/>
    </source>
</evidence>
<evidence type="ECO:0000256" key="4">
    <source>
        <dbReference type="ARBA" id="ARBA00007569"/>
    </source>
</evidence>
<comment type="pathway">
    <text evidence="17">Phospholipid metabolism; phosphatidylglycerol biosynthesis; phosphatidylglycerol from CDP-diacylglycerol: step 2/2.</text>
</comment>
<proteinExistence type="inferred from homology"/>
<evidence type="ECO:0000259" key="37">
    <source>
        <dbReference type="PROSITE" id="PS50056"/>
    </source>
</evidence>
<comment type="caution">
    <text evidence="38">The sequence shown here is derived from an EMBL/GenBank/DDBJ whole genome shotgun (WGS) entry which is preliminary data.</text>
</comment>
<dbReference type="PROSITE" id="PS00383">
    <property type="entry name" value="TYR_PHOSPHATASE_1"/>
    <property type="match status" value="1"/>
</dbReference>
<dbReference type="GO" id="GO:0005739">
    <property type="term" value="C:mitochondrion"/>
    <property type="evidence" value="ECO:0007669"/>
    <property type="project" value="UniProtKB-SubCell"/>
</dbReference>
<dbReference type="InterPro" id="IPR029021">
    <property type="entry name" value="Prot-tyrosine_phosphatase-like"/>
</dbReference>
<comment type="catalytic activity">
    <reaction evidence="23">
        <text>O-phospho-L-seryl-[protein] + H2O = L-seryl-[protein] + phosphate</text>
        <dbReference type="Rhea" id="RHEA:20629"/>
        <dbReference type="Rhea" id="RHEA-COMP:9863"/>
        <dbReference type="Rhea" id="RHEA-COMP:11604"/>
        <dbReference type="ChEBI" id="CHEBI:15377"/>
        <dbReference type="ChEBI" id="CHEBI:29999"/>
        <dbReference type="ChEBI" id="CHEBI:43474"/>
        <dbReference type="ChEBI" id="CHEBI:83421"/>
        <dbReference type="EC" id="3.1.3.16"/>
    </reaction>
    <physiologicalReaction direction="left-to-right" evidence="23">
        <dbReference type="Rhea" id="RHEA:20630"/>
    </physiologicalReaction>
</comment>
<comment type="function">
    <text evidence="19">Core subunit of the mitochondrial membrane respiratory chain NADH dehydrogenase (Complex I) which catalyzes electron transfer from NADH through the respiratory chain, using ubiquinone as an electron acceptor. Essential for the catalytic activity and assembly of complex I.</text>
</comment>
<evidence type="ECO:0000256" key="23">
    <source>
        <dbReference type="ARBA" id="ARBA00047986"/>
    </source>
</evidence>
<dbReference type="SUPFAM" id="SSF52799">
    <property type="entry name" value="(Phosphotyrosine protein) phosphatases II"/>
    <property type="match status" value="1"/>
</dbReference>
<evidence type="ECO:0000256" key="26">
    <source>
        <dbReference type="ARBA" id="ARBA00050944"/>
    </source>
</evidence>
<dbReference type="AlphaFoldDB" id="A0AAW0N775"/>
<dbReference type="InterPro" id="IPR042165">
    <property type="entry name" value="PTPMT1"/>
</dbReference>
<evidence type="ECO:0000256" key="34">
    <source>
        <dbReference type="ARBA" id="ARBA00082724"/>
    </source>
</evidence>
<comment type="catalytic activity">
    <reaction evidence="27">
        <text>a 1-acyl-2-hexanoyl-sn-glycero-3-phospho-(1D-myo-inositol-5-phosphate) + H2O = a 1-acyl-2-hexanoyl-sn-glycero-3-phospho-(1D-myo-inositol) + phosphate</text>
        <dbReference type="Rhea" id="RHEA:42320"/>
        <dbReference type="ChEBI" id="CHEBI:15377"/>
        <dbReference type="ChEBI" id="CHEBI:43474"/>
        <dbReference type="ChEBI" id="CHEBI:78930"/>
        <dbReference type="ChEBI" id="CHEBI:78931"/>
    </reaction>
    <physiologicalReaction direction="left-to-right" evidence="27">
        <dbReference type="Rhea" id="RHEA:42321"/>
    </physiologicalReaction>
</comment>
<evidence type="ECO:0000256" key="32">
    <source>
        <dbReference type="ARBA" id="ARBA00065692"/>
    </source>
</evidence>
<comment type="catalytic activity">
    <reaction evidence="25">
        <text>a ubiquinone + NADH + 5 H(+)(in) = a ubiquinol + NAD(+) + 4 H(+)(out)</text>
        <dbReference type="Rhea" id="RHEA:29091"/>
        <dbReference type="Rhea" id="RHEA-COMP:9565"/>
        <dbReference type="Rhea" id="RHEA-COMP:9566"/>
        <dbReference type="ChEBI" id="CHEBI:15378"/>
        <dbReference type="ChEBI" id="CHEBI:16389"/>
        <dbReference type="ChEBI" id="CHEBI:17976"/>
        <dbReference type="ChEBI" id="CHEBI:57540"/>
        <dbReference type="ChEBI" id="CHEBI:57945"/>
        <dbReference type="EC" id="7.1.1.2"/>
    </reaction>
</comment>
<evidence type="ECO:0000259" key="36">
    <source>
        <dbReference type="PROSITE" id="PS50054"/>
    </source>
</evidence>
<keyword evidence="7" id="KW-0444">Lipid biosynthesis</keyword>
<keyword evidence="39" id="KW-1185">Reference proteome</keyword>
<dbReference type="CDD" id="cd14524">
    <property type="entry name" value="PTPMT1"/>
    <property type="match status" value="1"/>
</dbReference>
<accession>A0AAW0N775</accession>
<dbReference type="Proteomes" id="UP001460270">
    <property type="component" value="Unassembled WGS sequence"/>
</dbReference>
<keyword evidence="9" id="KW-0904">Protein phosphatase</keyword>
<evidence type="ECO:0000256" key="13">
    <source>
        <dbReference type="ARBA" id="ARBA00023098"/>
    </source>
</evidence>
<dbReference type="InterPro" id="IPR000340">
    <property type="entry name" value="Dual-sp_phosphatase_cat-dom"/>
</dbReference>
<dbReference type="SUPFAM" id="SSF143243">
    <property type="entry name" value="Nqo5-like"/>
    <property type="match status" value="1"/>
</dbReference>
<comment type="subunit">
    <text evidence="32">Interacts with STYXL1; the interaction inhibits PTPMT1 catalytic activity.</text>
</comment>
<evidence type="ECO:0000256" key="28">
    <source>
        <dbReference type="ARBA" id="ARBA00052505"/>
    </source>
</evidence>
<evidence type="ECO:0000313" key="39">
    <source>
        <dbReference type="Proteomes" id="UP001460270"/>
    </source>
</evidence>
<comment type="subunit">
    <text evidence="22">Core subunit of respiratory chain NADH dehydrogenase (Complex I) which is composed of 45 different subunits. Interacts with NDUFAF3. Interacts with RAB5IF. Found in subcomplexes containing subunits NDUFS2, MT-ND1 and NDUFA13.</text>
</comment>
<feature type="compositionally biased region" description="Basic and acidic residues" evidence="35">
    <location>
        <begin position="210"/>
        <end position="220"/>
    </location>
</feature>
<evidence type="ECO:0000256" key="15">
    <source>
        <dbReference type="ARBA" id="ARBA00023209"/>
    </source>
</evidence>
<dbReference type="InterPro" id="IPR001268">
    <property type="entry name" value="NADH_UbQ_OxRdtase_30kDa_su"/>
</dbReference>
<dbReference type="GO" id="GO:0008962">
    <property type="term" value="F:phosphatidylglycerophosphatase activity"/>
    <property type="evidence" value="ECO:0007669"/>
    <property type="project" value="UniProtKB-EC"/>
</dbReference>
<name>A0AAW0N775_9GOBI</name>
<dbReference type="Pfam" id="PF00782">
    <property type="entry name" value="DSPc"/>
    <property type="match status" value="1"/>
</dbReference>
<dbReference type="GO" id="GO:0008137">
    <property type="term" value="F:NADH dehydrogenase (ubiquinone) activity"/>
    <property type="evidence" value="ECO:0007669"/>
    <property type="project" value="UniProtKB-EC"/>
</dbReference>
<dbReference type="EC" id="3.1.3.27" evidence="18"/>
<evidence type="ECO:0000256" key="10">
    <source>
        <dbReference type="ARBA" id="ARBA00022967"/>
    </source>
</evidence>
<comment type="catalytic activity">
    <reaction evidence="28">
        <text>1,2-dibutyryl-sn-glycero-3-phospho-(1D-myo-inositol-5-phosphate) + H2O = 1,2-dibutyryl-sn-glycero-3-phospho-(1D-myo-inositol) + phosphate</text>
        <dbReference type="Rhea" id="RHEA:42584"/>
        <dbReference type="ChEBI" id="CHEBI:15377"/>
        <dbReference type="ChEBI" id="CHEBI:43474"/>
        <dbReference type="ChEBI" id="CHEBI:82605"/>
        <dbReference type="ChEBI" id="CHEBI:82606"/>
    </reaction>
    <physiologicalReaction direction="left-to-right" evidence="28">
        <dbReference type="Rhea" id="RHEA:42585"/>
    </physiologicalReaction>
</comment>